<organism evidence="2 3">
    <name type="scientific">Pararhodobacter zhoushanensis</name>
    <dbReference type="NCBI Taxonomy" id="2479545"/>
    <lineage>
        <taxon>Bacteria</taxon>
        <taxon>Pseudomonadati</taxon>
        <taxon>Pseudomonadota</taxon>
        <taxon>Alphaproteobacteria</taxon>
        <taxon>Rhodobacterales</taxon>
        <taxon>Paracoccaceae</taxon>
        <taxon>Pararhodobacter</taxon>
    </lineage>
</organism>
<protein>
    <submittedName>
        <fullName evidence="2">Uncharacterized protein</fullName>
    </submittedName>
</protein>
<sequence length="51" mass="5537">MIWPLNRKKPSKADKPTAKSEADAARSAAKDLLAAEIGQLRDALNSMRTAE</sequence>
<feature type="compositionally biased region" description="Basic and acidic residues" evidence="1">
    <location>
        <begin position="11"/>
        <end position="24"/>
    </location>
</feature>
<name>A0ABT3GYK0_9RHOB</name>
<dbReference type="EMBL" id="JAPDFL010000001">
    <property type="protein sequence ID" value="MCW1932601.1"/>
    <property type="molecule type" value="Genomic_DNA"/>
</dbReference>
<accession>A0ABT3GYK0</accession>
<gene>
    <name evidence="2" type="ORF">OKW52_10125</name>
</gene>
<dbReference type="Proteomes" id="UP001208938">
    <property type="component" value="Unassembled WGS sequence"/>
</dbReference>
<reference evidence="2 3" key="1">
    <citation type="submission" date="2022-10" db="EMBL/GenBank/DDBJ databases">
        <title>Pararhodobacter sp. nov., isolated from marine algae.</title>
        <authorList>
            <person name="Choi B.J."/>
            <person name="Kim J.M."/>
            <person name="Lee J.K."/>
            <person name="Choi D.G."/>
            <person name="Jeon C.O."/>
        </authorList>
    </citation>
    <scope>NUCLEOTIDE SEQUENCE [LARGE SCALE GENOMIC DNA]</scope>
    <source>
        <strain evidence="2 3">ZQ420</strain>
    </source>
</reference>
<evidence type="ECO:0000256" key="1">
    <source>
        <dbReference type="SAM" id="MobiDB-lite"/>
    </source>
</evidence>
<evidence type="ECO:0000313" key="2">
    <source>
        <dbReference type="EMBL" id="MCW1932601.1"/>
    </source>
</evidence>
<proteinExistence type="predicted"/>
<keyword evidence="3" id="KW-1185">Reference proteome</keyword>
<feature type="region of interest" description="Disordered" evidence="1">
    <location>
        <begin position="1"/>
        <end position="26"/>
    </location>
</feature>
<evidence type="ECO:0000313" key="3">
    <source>
        <dbReference type="Proteomes" id="UP001208938"/>
    </source>
</evidence>
<dbReference type="RefSeq" id="WP_264505587.1">
    <property type="nucleotide sequence ID" value="NZ_JAPDFL010000001.1"/>
</dbReference>
<comment type="caution">
    <text evidence="2">The sequence shown here is derived from an EMBL/GenBank/DDBJ whole genome shotgun (WGS) entry which is preliminary data.</text>
</comment>
<feature type="compositionally biased region" description="Basic residues" evidence="1">
    <location>
        <begin position="1"/>
        <end position="10"/>
    </location>
</feature>